<sequence>MCMMGSAPKTAAPIIPAPDNAEANRDASLARVMQRMRAGAAANILTSPAGIPGGRPANRQLGAA</sequence>
<reference evidence="2 3" key="1">
    <citation type="submission" date="2016-10" db="EMBL/GenBank/DDBJ databases">
        <authorList>
            <person name="de Groot N.N."/>
        </authorList>
    </citation>
    <scope>NUCLEOTIDE SEQUENCE [LARGE SCALE GENOMIC DNA]</scope>
    <source>
        <strain evidence="2 3">DSM 17890</strain>
    </source>
</reference>
<evidence type="ECO:0000256" key="1">
    <source>
        <dbReference type="SAM" id="MobiDB-lite"/>
    </source>
</evidence>
<accession>A0A1H2R8B8</accession>
<dbReference type="EMBL" id="FNMZ01000001">
    <property type="protein sequence ID" value="SDW15647.1"/>
    <property type="molecule type" value="Genomic_DNA"/>
</dbReference>
<dbReference type="Proteomes" id="UP000199118">
    <property type="component" value="Unassembled WGS sequence"/>
</dbReference>
<evidence type="ECO:0000313" key="2">
    <source>
        <dbReference type="EMBL" id="SDW15647.1"/>
    </source>
</evidence>
<feature type="region of interest" description="Disordered" evidence="1">
    <location>
        <begin position="45"/>
        <end position="64"/>
    </location>
</feature>
<evidence type="ECO:0000313" key="3">
    <source>
        <dbReference type="Proteomes" id="UP000199118"/>
    </source>
</evidence>
<dbReference type="STRING" id="356660.SAMN05444336_101268"/>
<keyword evidence="3" id="KW-1185">Reference proteome</keyword>
<dbReference type="RefSeq" id="WP_092679338.1">
    <property type="nucleotide sequence ID" value="NZ_FNMZ01000001.1"/>
</dbReference>
<gene>
    <name evidence="2" type="ORF">SAMN05444336_101268</name>
</gene>
<dbReference type="OrthoDB" id="10000708at2"/>
<name>A0A1H2R8B8_9RHOB</name>
<dbReference type="AlphaFoldDB" id="A0A1H2R8B8"/>
<proteinExistence type="predicted"/>
<feature type="region of interest" description="Disordered" evidence="1">
    <location>
        <begin position="1"/>
        <end position="20"/>
    </location>
</feature>
<feature type="compositionally biased region" description="Low complexity" evidence="1">
    <location>
        <begin position="7"/>
        <end position="18"/>
    </location>
</feature>
<protein>
    <submittedName>
        <fullName evidence="2">Uncharacterized protein</fullName>
    </submittedName>
</protein>
<organism evidence="2 3">
    <name type="scientific">Albimonas donghaensis</name>
    <dbReference type="NCBI Taxonomy" id="356660"/>
    <lineage>
        <taxon>Bacteria</taxon>
        <taxon>Pseudomonadati</taxon>
        <taxon>Pseudomonadota</taxon>
        <taxon>Alphaproteobacteria</taxon>
        <taxon>Rhodobacterales</taxon>
        <taxon>Paracoccaceae</taxon>
        <taxon>Albimonas</taxon>
    </lineage>
</organism>